<reference evidence="5" key="1">
    <citation type="submission" date="2016-10" db="EMBL/GenBank/DDBJ databases">
        <authorList>
            <person name="Varghese N."/>
            <person name="Submissions S."/>
        </authorList>
    </citation>
    <scope>NUCLEOTIDE SEQUENCE [LARGE SCALE GENOMIC DNA]</scope>
    <source>
        <strain evidence="5">DSM 3384</strain>
    </source>
</reference>
<sequence length="212" mass="23205">MSIDVLGISGSPTKNSNTDRIIKAVLDATGAETEFVKLSSINVRPCLACYKCVHDNVCKQNDDFPALAEKIKAAKALVIGGYIPYSQIDGFTKALLERFWSFRHQKNLLKGKLVATVLTGLVPEALTAVNKALATEFKEYENMDLIGQVTVQGNIVCAFCGVGYDCEMSAFRSNLIETGTKAADVQYAKVEDQKEVWDEAVRIGSLMGERLK</sequence>
<name>A0A1H2IQT5_9BACT</name>
<dbReference type="RefSeq" id="WP_092235840.1">
    <property type="nucleotide sequence ID" value="NZ_FNLL01000009.1"/>
</dbReference>
<evidence type="ECO:0000256" key="2">
    <source>
        <dbReference type="ARBA" id="ARBA00022643"/>
    </source>
</evidence>
<dbReference type="PANTHER" id="PTHR43278">
    <property type="entry name" value="NAD(P)H-DEPENDENT FMN-CONTAINING OXIDOREDUCTASE YWQN-RELATED"/>
    <property type="match status" value="1"/>
</dbReference>
<dbReference type="InterPro" id="IPR029039">
    <property type="entry name" value="Flavoprotein-like_sf"/>
</dbReference>
<protein>
    <submittedName>
        <fullName evidence="4">NADPH-dependent FMN reductase</fullName>
    </submittedName>
</protein>
<evidence type="ECO:0000313" key="4">
    <source>
        <dbReference type="EMBL" id="SDU46246.1"/>
    </source>
</evidence>
<dbReference type="AlphaFoldDB" id="A0A1H2IQT5"/>
<evidence type="ECO:0000256" key="1">
    <source>
        <dbReference type="ARBA" id="ARBA00022630"/>
    </source>
</evidence>
<dbReference type="InterPro" id="IPR051796">
    <property type="entry name" value="ISF_SsuE-like"/>
</dbReference>
<dbReference type="GO" id="GO:0016491">
    <property type="term" value="F:oxidoreductase activity"/>
    <property type="evidence" value="ECO:0007669"/>
    <property type="project" value="InterPro"/>
</dbReference>
<evidence type="ECO:0000313" key="5">
    <source>
        <dbReference type="Proteomes" id="UP000199608"/>
    </source>
</evidence>
<dbReference type="Pfam" id="PF03358">
    <property type="entry name" value="FMN_red"/>
    <property type="match status" value="1"/>
</dbReference>
<feature type="domain" description="NADPH-dependent FMN reductase-like" evidence="3">
    <location>
        <begin position="4"/>
        <end position="138"/>
    </location>
</feature>
<proteinExistence type="predicted"/>
<dbReference type="Gene3D" id="3.40.50.360">
    <property type="match status" value="1"/>
</dbReference>
<accession>A0A1H2IQT5</accession>
<gene>
    <name evidence="4" type="ORF">SAMN04487931_10981</name>
</gene>
<keyword evidence="2" id="KW-0288">FMN</keyword>
<dbReference type="Proteomes" id="UP000199608">
    <property type="component" value="Unassembled WGS sequence"/>
</dbReference>
<organism evidence="4 5">
    <name type="scientific">Desulfobacula phenolica</name>
    <dbReference type="NCBI Taxonomy" id="90732"/>
    <lineage>
        <taxon>Bacteria</taxon>
        <taxon>Pseudomonadati</taxon>
        <taxon>Thermodesulfobacteriota</taxon>
        <taxon>Desulfobacteria</taxon>
        <taxon>Desulfobacterales</taxon>
        <taxon>Desulfobacteraceae</taxon>
        <taxon>Desulfobacula</taxon>
    </lineage>
</organism>
<dbReference type="SUPFAM" id="SSF52218">
    <property type="entry name" value="Flavoproteins"/>
    <property type="match status" value="1"/>
</dbReference>
<dbReference type="PANTHER" id="PTHR43278:SF1">
    <property type="entry name" value="IRON-SULFUR FLAVOPROTEIN MJ1083"/>
    <property type="match status" value="1"/>
</dbReference>
<dbReference type="EMBL" id="FNLL01000009">
    <property type="protein sequence ID" value="SDU46246.1"/>
    <property type="molecule type" value="Genomic_DNA"/>
</dbReference>
<keyword evidence="1" id="KW-0285">Flavoprotein</keyword>
<keyword evidence="5" id="KW-1185">Reference proteome</keyword>
<dbReference type="InterPro" id="IPR005025">
    <property type="entry name" value="FMN_Rdtase-like_dom"/>
</dbReference>
<evidence type="ECO:0000259" key="3">
    <source>
        <dbReference type="Pfam" id="PF03358"/>
    </source>
</evidence>